<keyword evidence="6 11" id="KW-0548">Nucleotidyltransferase</keyword>
<dbReference type="SUPFAM" id="SSF52374">
    <property type="entry name" value="Nucleotidylyl transferase"/>
    <property type="match status" value="1"/>
</dbReference>
<dbReference type="InterPro" id="IPR005248">
    <property type="entry name" value="NadD/NMNAT"/>
</dbReference>
<dbReference type="InterPro" id="IPR004821">
    <property type="entry name" value="Cyt_trans-like"/>
</dbReference>
<evidence type="ECO:0000313" key="13">
    <source>
        <dbReference type="EMBL" id="CAD7289403.1"/>
    </source>
</evidence>
<proteinExistence type="inferred from homology"/>
<comment type="pathway">
    <text evidence="2 11">Cofactor biosynthesis; NAD(+) biosynthesis; deamido-NAD(+) from nicotinate D-ribonucleotide: step 1/1.</text>
</comment>
<comment type="function">
    <text evidence="1 11">Catalyzes the reversible adenylation of nicotinate mononucleotide (NaMN) to nicotinic acid adenine dinucleotide (NaAD).</text>
</comment>
<evidence type="ECO:0000256" key="6">
    <source>
        <dbReference type="ARBA" id="ARBA00022695"/>
    </source>
</evidence>
<dbReference type="RefSeq" id="WP_229933294.1">
    <property type="nucleotide sequence ID" value="NZ_CAJHOF010000015.1"/>
</dbReference>
<evidence type="ECO:0000256" key="2">
    <source>
        <dbReference type="ARBA" id="ARBA00005019"/>
    </source>
</evidence>
<dbReference type="NCBIfam" id="TIGR00482">
    <property type="entry name" value="nicotinate (nicotinamide) nucleotide adenylyltransferase"/>
    <property type="match status" value="1"/>
</dbReference>
<dbReference type="NCBIfam" id="TIGR00125">
    <property type="entry name" value="cyt_tran_rel"/>
    <property type="match status" value="1"/>
</dbReference>
<evidence type="ECO:0000313" key="14">
    <source>
        <dbReference type="Proteomes" id="UP000789803"/>
    </source>
</evidence>
<dbReference type="CDD" id="cd02165">
    <property type="entry name" value="NMNAT"/>
    <property type="match status" value="1"/>
</dbReference>
<reference evidence="13 14" key="1">
    <citation type="submission" date="2020-11" db="EMBL/GenBank/DDBJ databases">
        <authorList>
            <person name="Peeters C."/>
        </authorList>
    </citation>
    <scope>NUCLEOTIDE SEQUENCE [LARGE SCALE GENOMIC DNA]</scope>
    <source>
        <strain evidence="13 14">LMG 7974</strain>
    </source>
</reference>
<gene>
    <name evidence="11 13" type="primary">nadD</name>
    <name evidence="13" type="ORF">LMG7974_01514</name>
</gene>
<comment type="catalytic activity">
    <reaction evidence="10 11">
        <text>nicotinate beta-D-ribonucleotide + ATP + H(+) = deamido-NAD(+) + diphosphate</text>
        <dbReference type="Rhea" id="RHEA:22860"/>
        <dbReference type="ChEBI" id="CHEBI:15378"/>
        <dbReference type="ChEBI" id="CHEBI:30616"/>
        <dbReference type="ChEBI" id="CHEBI:33019"/>
        <dbReference type="ChEBI" id="CHEBI:57502"/>
        <dbReference type="ChEBI" id="CHEBI:58437"/>
        <dbReference type="EC" id="2.7.7.18"/>
    </reaction>
</comment>
<dbReference type="Gene3D" id="3.40.50.620">
    <property type="entry name" value="HUPs"/>
    <property type="match status" value="1"/>
</dbReference>
<evidence type="ECO:0000256" key="11">
    <source>
        <dbReference type="HAMAP-Rule" id="MF_00244"/>
    </source>
</evidence>
<keyword evidence="14" id="KW-1185">Reference proteome</keyword>
<dbReference type="InterPro" id="IPR014729">
    <property type="entry name" value="Rossmann-like_a/b/a_fold"/>
</dbReference>
<evidence type="ECO:0000256" key="1">
    <source>
        <dbReference type="ARBA" id="ARBA00002324"/>
    </source>
</evidence>
<keyword evidence="4 11" id="KW-0662">Pyridine nucleotide biosynthesis</keyword>
<comment type="caution">
    <text evidence="13">The sequence shown here is derived from an EMBL/GenBank/DDBJ whole genome shotgun (WGS) entry which is preliminary data.</text>
</comment>
<keyword evidence="9 11" id="KW-0520">NAD</keyword>
<dbReference type="EMBL" id="CAJHOF010000015">
    <property type="protein sequence ID" value="CAD7289403.1"/>
    <property type="molecule type" value="Genomic_DNA"/>
</dbReference>
<protein>
    <recommendedName>
        <fullName evidence="11">Probable nicotinate-nucleotide adenylyltransferase</fullName>
        <ecNumber evidence="11">2.7.7.18</ecNumber>
    </recommendedName>
    <alternativeName>
        <fullName evidence="11">Deamido-NAD(+) diphosphorylase</fullName>
    </alternativeName>
    <alternativeName>
        <fullName evidence="11">Deamido-NAD(+) pyrophosphorylase</fullName>
    </alternativeName>
    <alternativeName>
        <fullName evidence="11">Nicotinate mononucleotide adenylyltransferase</fullName>
        <shortName evidence="11">NaMN adenylyltransferase</shortName>
    </alternativeName>
</protein>
<keyword evidence="7 11" id="KW-0547">Nucleotide-binding</keyword>
<dbReference type="Pfam" id="PF01467">
    <property type="entry name" value="CTP_transf_like"/>
    <property type="match status" value="1"/>
</dbReference>
<dbReference type="GO" id="GO:0004515">
    <property type="term" value="F:nicotinate-nucleotide adenylyltransferase activity"/>
    <property type="evidence" value="ECO:0007669"/>
    <property type="project" value="UniProtKB-EC"/>
</dbReference>
<evidence type="ECO:0000259" key="12">
    <source>
        <dbReference type="Pfam" id="PF01467"/>
    </source>
</evidence>
<evidence type="ECO:0000256" key="5">
    <source>
        <dbReference type="ARBA" id="ARBA00022679"/>
    </source>
</evidence>
<dbReference type="PANTHER" id="PTHR39321:SF3">
    <property type="entry name" value="PHOSPHOPANTETHEINE ADENYLYLTRANSFERASE"/>
    <property type="match status" value="1"/>
</dbReference>
<keyword evidence="8 11" id="KW-0067">ATP-binding</keyword>
<accession>A0ABM8Q8V3</accession>
<evidence type="ECO:0000256" key="4">
    <source>
        <dbReference type="ARBA" id="ARBA00022642"/>
    </source>
</evidence>
<evidence type="ECO:0000256" key="10">
    <source>
        <dbReference type="ARBA" id="ARBA00048721"/>
    </source>
</evidence>
<organism evidence="13 14">
    <name type="scientific">Campylobacter majalis</name>
    <dbReference type="NCBI Taxonomy" id="2790656"/>
    <lineage>
        <taxon>Bacteria</taxon>
        <taxon>Pseudomonadati</taxon>
        <taxon>Campylobacterota</taxon>
        <taxon>Epsilonproteobacteria</taxon>
        <taxon>Campylobacterales</taxon>
        <taxon>Campylobacteraceae</taxon>
        <taxon>Campylobacter</taxon>
    </lineage>
</organism>
<dbReference type="Proteomes" id="UP000789803">
    <property type="component" value="Unassembled WGS sequence"/>
</dbReference>
<comment type="similarity">
    <text evidence="3 11">Belongs to the NadD family.</text>
</comment>
<dbReference type="EC" id="2.7.7.18" evidence="11"/>
<evidence type="ECO:0000256" key="3">
    <source>
        <dbReference type="ARBA" id="ARBA00009014"/>
    </source>
</evidence>
<dbReference type="PANTHER" id="PTHR39321">
    <property type="entry name" value="NICOTINATE-NUCLEOTIDE ADENYLYLTRANSFERASE-RELATED"/>
    <property type="match status" value="1"/>
</dbReference>
<feature type="domain" description="Cytidyltransferase-like" evidence="12">
    <location>
        <begin position="5"/>
        <end position="156"/>
    </location>
</feature>
<evidence type="ECO:0000256" key="7">
    <source>
        <dbReference type="ARBA" id="ARBA00022741"/>
    </source>
</evidence>
<evidence type="ECO:0000256" key="8">
    <source>
        <dbReference type="ARBA" id="ARBA00022840"/>
    </source>
</evidence>
<name>A0ABM8Q8V3_9BACT</name>
<keyword evidence="5 11" id="KW-0808">Transferase</keyword>
<dbReference type="HAMAP" id="MF_00244">
    <property type="entry name" value="NaMN_adenylyltr"/>
    <property type="match status" value="1"/>
</dbReference>
<sequence>MKLALFGGSFDPPHLGHDSIVKLALKSLDINKLIIMPTFISPFKSSFSASPELRLKWIRKIWSNLDGVEISDYEISQERPVPTIETVKYLINKHKPEIFYLIIGADHAATLHKWHGYDELKNLVNFIIATRDDFIVPSDTQIFDMHIDISSSRIRNGNGLDKLDCKIKDEVLKFYKGQK</sequence>
<evidence type="ECO:0000256" key="9">
    <source>
        <dbReference type="ARBA" id="ARBA00023027"/>
    </source>
</evidence>